<keyword evidence="3" id="KW-0645">Protease</keyword>
<dbReference type="EC" id="3.4.24.-" evidence="10"/>
<comment type="similarity">
    <text evidence="2">Belongs to the peptidase M10A family.</text>
</comment>
<comment type="caution">
    <text evidence="10">The sequence shown here is derived from an EMBL/GenBank/DDBJ whole genome shotgun (WGS) entry which is preliminary data.</text>
</comment>
<dbReference type="SUPFAM" id="SSF55486">
    <property type="entry name" value="Metalloproteases ('zincins'), catalytic domain"/>
    <property type="match status" value="1"/>
</dbReference>
<evidence type="ECO:0000256" key="1">
    <source>
        <dbReference type="ARBA" id="ARBA00001947"/>
    </source>
</evidence>
<gene>
    <name evidence="10" type="ORF">ACFSTE_14540</name>
</gene>
<keyword evidence="5" id="KW-0732">Signal</keyword>
<dbReference type="Pfam" id="PF00413">
    <property type="entry name" value="Peptidase_M10"/>
    <property type="match status" value="1"/>
</dbReference>
<dbReference type="InterPro" id="IPR024079">
    <property type="entry name" value="MetalloPept_cat_dom_sf"/>
</dbReference>
<feature type="domain" description="Peptidase metallopeptidase" evidence="9">
    <location>
        <begin position="240"/>
        <end position="409"/>
    </location>
</feature>
<dbReference type="PANTHER" id="PTHR10201">
    <property type="entry name" value="MATRIX METALLOPROTEINASE"/>
    <property type="match status" value="1"/>
</dbReference>
<dbReference type="CDD" id="cd04278">
    <property type="entry name" value="ZnMc_MMP"/>
    <property type="match status" value="1"/>
</dbReference>
<evidence type="ECO:0000256" key="5">
    <source>
        <dbReference type="ARBA" id="ARBA00022729"/>
    </source>
</evidence>
<dbReference type="SMART" id="SM00235">
    <property type="entry name" value="ZnMc"/>
    <property type="match status" value="1"/>
</dbReference>
<dbReference type="Gene3D" id="3.40.390.10">
    <property type="entry name" value="Collagenase (Catalytic Domain)"/>
    <property type="match status" value="1"/>
</dbReference>
<dbReference type="Proteomes" id="UP001597459">
    <property type="component" value="Unassembled WGS sequence"/>
</dbReference>
<dbReference type="GO" id="GO:0008237">
    <property type="term" value="F:metallopeptidase activity"/>
    <property type="evidence" value="ECO:0007669"/>
    <property type="project" value="UniProtKB-KW"/>
</dbReference>
<dbReference type="InterPro" id="IPR021190">
    <property type="entry name" value="Pept_M10A"/>
</dbReference>
<accession>A0ABW5NAL7</accession>
<keyword evidence="8 10" id="KW-0482">Metalloprotease</keyword>
<dbReference type="PRINTS" id="PR00138">
    <property type="entry name" value="MATRIXIN"/>
</dbReference>
<evidence type="ECO:0000256" key="3">
    <source>
        <dbReference type="ARBA" id="ARBA00022670"/>
    </source>
</evidence>
<reference evidence="11" key="1">
    <citation type="journal article" date="2019" name="Int. J. Syst. Evol. Microbiol.">
        <title>The Global Catalogue of Microorganisms (GCM) 10K type strain sequencing project: providing services to taxonomists for standard genome sequencing and annotation.</title>
        <authorList>
            <consortium name="The Broad Institute Genomics Platform"/>
            <consortium name="The Broad Institute Genome Sequencing Center for Infectious Disease"/>
            <person name="Wu L."/>
            <person name="Ma J."/>
        </authorList>
    </citation>
    <scope>NUCLEOTIDE SEQUENCE [LARGE SCALE GENOMIC DNA]</scope>
    <source>
        <strain evidence="11">KCTC 42423</strain>
    </source>
</reference>
<dbReference type="PANTHER" id="PTHR10201:SF291">
    <property type="entry name" value="MATRIX METALLOPROTEINASE 1, ISOFORM C-RELATED"/>
    <property type="match status" value="1"/>
</dbReference>
<evidence type="ECO:0000256" key="8">
    <source>
        <dbReference type="ARBA" id="ARBA00023049"/>
    </source>
</evidence>
<evidence type="ECO:0000256" key="4">
    <source>
        <dbReference type="ARBA" id="ARBA00022723"/>
    </source>
</evidence>
<keyword evidence="6 10" id="KW-0378">Hydrolase</keyword>
<evidence type="ECO:0000256" key="7">
    <source>
        <dbReference type="ARBA" id="ARBA00022833"/>
    </source>
</evidence>
<protein>
    <submittedName>
        <fullName evidence="10">Matrixin family metalloprotease</fullName>
        <ecNumber evidence="10">3.4.24.-</ecNumber>
    </submittedName>
</protein>
<keyword evidence="7" id="KW-0862">Zinc</keyword>
<name>A0ABW5NAL7_9FLAO</name>
<dbReference type="PROSITE" id="PS51257">
    <property type="entry name" value="PROKAR_LIPOPROTEIN"/>
    <property type="match status" value="1"/>
</dbReference>
<evidence type="ECO:0000259" key="9">
    <source>
        <dbReference type="SMART" id="SM00235"/>
    </source>
</evidence>
<sequence>MKYNKFYKTIALATLGMFIISCEKDQDFETNNTESDAVIISNSNLPEIHFKKGVYLPTPSKSIRSKSRKDSRQILFFEGAIPTAQNLKKLGIHSKYWLNKQAIYAVVSKEAKLDQVKNLAMVSDLKGEYKILFNTQDSQEEDCLINLAALKKEEITQFKNKYNLTTQNTNGLPPFIIRALLSSDKINALSKDNLVVAIQKTPQIVKTGEQFHFCQGPETKFGPISELIDQTKSSAKYALQGSKWRRRNGVATVPWYFDKSKAASSGLTVAEQERIIKEAFVFWEDVTNLKFPQASTSNEVFGTKGIEILFGKHEHGDGDPFDGPGGTLAHAYFPQYGGDCHFDDSENFTDNTYIGTNLLQVAIHEFGHSLGLRHSENSNAIMAAFYRGYTPNVQLDQDDINGIQALYGTKSIYKNGETYKVHGLTVLRNNNEWYYNGRKVAYINEEWVYVS</sequence>
<evidence type="ECO:0000256" key="6">
    <source>
        <dbReference type="ARBA" id="ARBA00022801"/>
    </source>
</evidence>
<dbReference type="InterPro" id="IPR033739">
    <property type="entry name" value="M10A_MMP"/>
</dbReference>
<evidence type="ECO:0000313" key="11">
    <source>
        <dbReference type="Proteomes" id="UP001597459"/>
    </source>
</evidence>
<dbReference type="InterPro" id="IPR006026">
    <property type="entry name" value="Peptidase_Metallo"/>
</dbReference>
<evidence type="ECO:0000256" key="2">
    <source>
        <dbReference type="ARBA" id="ARBA00010370"/>
    </source>
</evidence>
<organism evidence="10 11">
    <name type="scientific">Aquimarina hainanensis</name>
    <dbReference type="NCBI Taxonomy" id="1578017"/>
    <lineage>
        <taxon>Bacteria</taxon>
        <taxon>Pseudomonadati</taxon>
        <taxon>Bacteroidota</taxon>
        <taxon>Flavobacteriia</taxon>
        <taxon>Flavobacteriales</taxon>
        <taxon>Flavobacteriaceae</taxon>
        <taxon>Aquimarina</taxon>
    </lineage>
</organism>
<comment type="cofactor">
    <cofactor evidence="1">
        <name>Zn(2+)</name>
        <dbReference type="ChEBI" id="CHEBI:29105"/>
    </cofactor>
</comment>
<dbReference type="EMBL" id="JBHULX010000030">
    <property type="protein sequence ID" value="MFD2592054.1"/>
    <property type="molecule type" value="Genomic_DNA"/>
</dbReference>
<dbReference type="InterPro" id="IPR001818">
    <property type="entry name" value="Pept_M10_metallopeptidase"/>
</dbReference>
<keyword evidence="11" id="KW-1185">Reference proteome</keyword>
<proteinExistence type="inferred from homology"/>
<keyword evidence="4" id="KW-0479">Metal-binding</keyword>
<evidence type="ECO:0000313" key="10">
    <source>
        <dbReference type="EMBL" id="MFD2592054.1"/>
    </source>
</evidence>
<dbReference type="RefSeq" id="WP_378253558.1">
    <property type="nucleotide sequence ID" value="NZ_JBHSJV010000001.1"/>
</dbReference>